<dbReference type="EMBL" id="AP028917">
    <property type="protein sequence ID" value="BES98601.1"/>
    <property type="molecule type" value="Genomic_DNA"/>
</dbReference>
<proteinExistence type="predicted"/>
<organism evidence="1 2">
    <name type="scientific">Nesidiocoris tenuis</name>
    <dbReference type="NCBI Taxonomy" id="355587"/>
    <lineage>
        <taxon>Eukaryota</taxon>
        <taxon>Metazoa</taxon>
        <taxon>Ecdysozoa</taxon>
        <taxon>Arthropoda</taxon>
        <taxon>Hexapoda</taxon>
        <taxon>Insecta</taxon>
        <taxon>Pterygota</taxon>
        <taxon>Neoptera</taxon>
        <taxon>Paraneoptera</taxon>
        <taxon>Hemiptera</taxon>
        <taxon>Heteroptera</taxon>
        <taxon>Panheteroptera</taxon>
        <taxon>Cimicomorpha</taxon>
        <taxon>Miridae</taxon>
        <taxon>Dicyphina</taxon>
        <taxon>Nesidiocoris</taxon>
    </lineage>
</organism>
<sequence>MGQSESSQAGDTSGGGFWGRSLEPLPLLTSAVPGSILRWFPEHRLRRTMTILALVDNSLEKLLTTQTLLFSSSASLFW</sequence>
<evidence type="ECO:0000313" key="2">
    <source>
        <dbReference type="Proteomes" id="UP001307889"/>
    </source>
</evidence>
<evidence type="ECO:0000313" key="1">
    <source>
        <dbReference type="EMBL" id="BES98601.1"/>
    </source>
</evidence>
<gene>
    <name evidence="1" type="ORF">NTJ_11416</name>
</gene>
<name>A0ABN7B2F4_9HEMI</name>
<accession>A0ABN7B2F4</accession>
<keyword evidence="2" id="KW-1185">Reference proteome</keyword>
<dbReference type="Proteomes" id="UP001307889">
    <property type="component" value="Chromosome 9"/>
</dbReference>
<reference evidence="1 2" key="1">
    <citation type="submission" date="2023-09" db="EMBL/GenBank/DDBJ databases">
        <title>Nesidiocoris tenuis whole genome shotgun sequence.</title>
        <authorList>
            <person name="Shibata T."/>
            <person name="Shimoda M."/>
            <person name="Kobayashi T."/>
            <person name="Uehara T."/>
        </authorList>
    </citation>
    <scope>NUCLEOTIDE SEQUENCE [LARGE SCALE GENOMIC DNA]</scope>
    <source>
        <strain evidence="1 2">Japan</strain>
    </source>
</reference>
<protein>
    <submittedName>
        <fullName evidence="1">Uncharacterized protein</fullName>
    </submittedName>
</protein>